<dbReference type="EMBL" id="QTSX02005693">
    <property type="protein sequence ID" value="KAJ9059186.1"/>
    <property type="molecule type" value="Genomic_DNA"/>
</dbReference>
<accession>A0ACC2SA68</accession>
<dbReference type="Proteomes" id="UP001165960">
    <property type="component" value="Unassembled WGS sequence"/>
</dbReference>
<sequence>MASRNRDNNKASKKRKPEGNQKADGPPQKVAKPVTAREEEIEEEIEDFENGDFPEDFEEEVPEEAKHDLGNQQPKKM</sequence>
<organism evidence="1 2">
    <name type="scientific">Entomophthora muscae</name>
    <dbReference type="NCBI Taxonomy" id="34485"/>
    <lineage>
        <taxon>Eukaryota</taxon>
        <taxon>Fungi</taxon>
        <taxon>Fungi incertae sedis</taxon>
        <taxon>Zoopagomycota</taxon>
        <taxon>Entomophthoromycotina</taxon>
        <taxon>Entomophthoromycetes</taxon>
        <taxon>Entomophthorales</taxon>
        <taxon>Entomophthoraceae</taxon>
        <taxon>Entomophthora</taxon>
    </lineage>
</organism>
<keyword evidence="2" id="KW-1185">Reference proteome</keyword>
<evidence type="ECO:0000313" key="2">
    <source>
        <dbReference type="Proteomes" id="UP001165960"/>
    </source>
</evidence>
<evidence type="ECO:0000313" key="1">
    <source>
        <dbReference type="EMBL" id="KAJ9059186.1"/>
    </source>
</evidence>
<gene>
    <name evidence="1" type="ORF">DSO57_1005108</name>
</gene>
<comment type="caution">
    <text evidence="1">The sequence shown here is derived from an EMBL/GenBank/DDBJ whole genome shotgun (WGS) entry which is preliminary data.</text>
</comment>
<reference evidence="1" key="1">
    <citation type="submission" date="2022-04" db="EMBL/GenBank/DDBJ databases">
        <title>Genome of the entomopathogenic fungus Entomophthora muscae.</title>
        <authorList>
            <person name="Elya C."/>
            <person name="Lovett B.R."/>
            <person name="Lee E."/>
            <person name="Macias A.M."/>
            <person name="Hajek A.E."/>
            <person name="De Bivort B.L."/>
            <person name="Kasson M.T."/>
            <person name="De Fine Licht H.H."/>
            <person name="Stajich J.E."/>
        </authorList>
    </citation>
    <scope>NUCLEOTIDE SEQUENCE</scope>
    <source>
        <strain evidence="1">Berkeley</strain>
    </source>
</reference>
<protein>
    <submittedName>
        <fullName evidence="1">Uncharacterized protein</fullName>
    </submittedName>
</protein>
<proteinExistence type="predicted"/>
<name>A0ACC2SA68_9FUNG</name>